<gene>
    <name evidence="1" type="ORF">S12H4_48764</name>
</gene>
<sequence>DKRDRHTRKIRWEQLEEDLKYDEKALDRAVVAADQIRTVIRTFKEKLFTEIFPGRTEIPKTLVFAKDDSHAEDIATLHFRDFDLNHTRLIKSY</sequence>
<comment type="caution">
    <text evidence="1">The sequence shown here is derived from an EMBL/GenBank/DDBJ whole genome shotgun (WGS) entry which is preliminary data.</text>
</comment>
<dbReference type="PANTHER" id="PTHR47396">
    <property type="entry name" value="TYPE I RESTRICTION ENZYME ECOKI R PROTEIN"/>
    <property type="match status" value="1"/>
</dbReference>
<reference evidence="1" key="1">
    <citation type="journal article" date="2014" name="Front. Microbiol.">
        <title>High frequency of phylogenetically diverse reductive dehalogenase-homologous genes in deep subseafloor sedimentary metagenomes.</title>
        <authorList>
            <person name="Kawai M."/>
            <person name="Futagami T."/>
            <person name="Toyoda A."/>
            <person name="Takaki Y."/>
            <person name="Nishi S."/>
            <person name="Hori S."/>
            <person name="Arai W."/>
            <person name="Tsubouchi T."/>
            <person name="Morono Y."/>
            <person name="Uchiyama I."/>
            <person name="Ito T."/>
            <person name="Fujiyama A."/>
            <person name="Inagaki F."/>
            <person name="Takami H."/>
        </authorList>
    </citation>
    <scope>NUCLEOTIDE SEQUENCE</scope>
    <source>
        <strain evidence="1">Expedition CK06-06</strain>
    </source>
</reference>
<evidence type="ECO:0000313" key="1">
    <source>
        <dbReference type="EMBL" id="GAJ06751.1"/>
    </source>
</evidence>
<proteinExistence type="predicted"/>
<dbReference type="Gene3D" id="3.40.50.300">
    <property type="entry name" value="P-loop containing nucleotide triphosphate hydrolases"/>
    <property type="match status" value="1"/>
</dbReference>
<feature type="non-terminal residue" evidence="1">
    <location>
        <position position="1"/>
    </location>
</feature>
<dbReference type="EMBL" id="BARW01030513">
    <property type="protein sequence ID" value="GAJ06751.1"/>
    <property type="molecule type" value="Genomic_DNA"/>
</dbReference>
<protein>
    <submittedName>
        <fullName evidence="1">Uncharacterized protein</fullName>
    </submittedName>
</protein>
<dbReference type="InterPro" id="IPR050742">
    <property type="entry name" value="Helicase_Restrict-Modif_Enz"/>
</dbReference>
<accession>X1V3K1</accession>
<dbReference type="PANTHER" id="PTHR47396:SF1">
    <property type="entry name" value="ATP-DEPENDENT HELICASE IRC3-RELATED"/>
    <property type="match status" value="1"/>
</dbReference>
<organism evidence="1">
    <name type="scientific">marine sediment metagenome</name>
    <dbReference type="NCBI Taxonomy" id="412755"/>
    <lineage>
        <taxon>unclassified sequences</taxon>
        <taxon>metagenomes</taxon>
        <taxon>ecological metagenomes</taxon>
    </lineage>
</organism>
<dbReference type="AlphaFoldDB" id="X1V3K1"/>
<name>X1V3K1_9ZZZZ</name>
<dbReference type="GO" id="GO:0005829">
    <property type="term" value="C:cytosol"/>
    <property type="evidence" value="ECO:0007669"/>
    <property type="project" value="TreeGrafter"/>
</dbReference>
<dbReference type="InterPro" id="IPR027417">
    <property type="entry name" value="P-loop_NTPase"/>
</dbReference>